<sequence>MAKNDIRNDALAFVRSFSKEPLVVEIDGRTIELLQPSLSRALRLIGKFPASAEFVASASIGMPSDGMTDAQWREMTGQLWLKAIVEEGPRVAFAWLAECLGHGGDEEFESELEAMREDVQAALFAKSIEASPEATRAFFGACVGSLGLPARKETVPASADGTDGLAA</sequence>
<gene>
    <name evidence="1" type="ORF">CJ014_00835</name>
</gene>
<organism evidence="1 2">
    <name type="scientific">Pleomorphomonas carboxyditropha</name>
    <dbReference type="NCBI Taxonomy" id="2023338"/>
    <lineage>
        <taxon>Bacteria</taxon>
        <taxon>Pseudomonadati</taxon>
        <taxon>Pseudomonadota</taxon>
        <taxon>Alphaproteobacteria</taxon>
        <taxon>Hyphomicrobiales</taxon>
        <taxon>Pleomorphomonadaceae</taxon>
        <taxon>Pleomorphomonas</taxon>
    </lineage>
</organism>
<protein>
    <submittedName>
        <fullName evidence="1">Uncharacterized protein</fullName>
    </submittedName>
</protein>
<evidence type="ECO:0000313" key="2">
    <source>
        <dbReference type="Proteomes" id="UP000231070"/>
    </source>
</evidence>
<accession>A0A2G9X144</accession>
<name>A0A2G9X144_9HYPH</name>
<dbReference type="Proteomes" id="UP000231070">
    <property type="component" value="Unassembled WGS sequence"/>
</dbReference>
<evidence type="ECO:0000313" key="1">
    <source>
        <dbReference type="EMBL" id="PIP00682.1"/>
    </source>
</evidence>
<dbReference type="AlphaFoldDB" id="A0A2G9X144"/>
<dbReference type="RefSeq" id="WP_100078625.1">
    <property type="nucleotide sequence ID" value="NZ_NQVN01000001.1"/>
</dbReference>
<proteinExistence type="predicted"/>
<dbReference type="EMBL" id="NQVN01000001">
    <property type="protein sequence ID" value="PIP00682.1"/>
    <property type="molecule type" value="Genomic_DNA"/>
</dbReference>
<reference evidence="1 2" key="1">
    <citation type="submission" date="2017-08" db="EMBL/GenBank/DDBJ databases">
        <title>Pleomorphomonas carboxidotrophicus sp. nov., a new mesophilic hydrogenogenic carboxidotroph.</title>
        <authorList>
            <person name="Esquivel-Elizondo S."/>
            <person name="Krajmalnik-Brown R."/>
            <person name="Maldonado J."/>
        </authorList>
    </citation>
    <scope>NUCLEOTIDE SEQUENCE [LARGE SCALE GENOMIC DNA]</scope>
    <source>
        <strain evidence="1 2">SVCO-16</strain>
    </source>
</reference>
<keyword evidence="2" id="KW-1185">Reference proteome</keyword>
<comment type="caution">
    <text evidence="1">The sequence shown here is derived from an EMBL/GenBank/DDBJ whole genome shotgun (WGS) entry which is preliminary data.</text>
</comment>